<keyword evidence="1" id="KW-1133">Transmembrane helix</keyword>
<feature type="non-terminal residue" evidence="2">
    <location>
        <position position="104"/>
    </location>
</feature>
<gene>
    <name evidence="2" type="ORF">S03H2_26448</name>
</gene>
<name>X1I016_9ZZZZ</name>
<feature type="transmembrane region" description="Helical" evidence="1">
    <location>
        <begin position="20"/>
        <end position="39"/>
    </location>
</feature>
<comment type="caution">
    <text evidence="2">The sequence shown here is derived from an EMBL/GenBank/DDBJ whole genome shotgun (WGS) entry which is preliminary data.</text>
</comment>
<evidence type="ECO:0000256" key="1">
    <source>
        <dbReference type="SAM" id="Phobius"/>
    </source>
</evidence>
<keyword evidence="1" id="KW-0472">Membrane</keyword>
<protein>
    <submittedName>
        <fullName evidence="2">Uncharacterized protein</fullName>
    </submittedName>
</protein>
<reference evidence="2" key="1">
    <citation type="journal article" date="2014" name="Front. Microbiol.">
        <title>High frequency of phylogenetically diverse reductive dehalogenase-homologous genes in deep subseafloor sedimentary metagenomes.</title>
        <authorList>
            <person name="Kawai M."/>
            <person name="Futagami T."/>
            <person name="Toyoda A."/>
            <person name="Takaki Y."/>
            <person name="Nishi S."/>
            <person name="Hori S."/>
            <person name="Arai W."/>
            <person name="Tsubouchi T."/>
            <person name="Morono Y."/>
            <person name="Uchiyama I."/>
            <person name="Ito T."/>
            <person name="Fujiyama A."/>
            <person name="Inagaki F."/>
            <person name="Takami H."/>
        </authorList>
    </citation>
    <scope>NUCLEOTIDE SEQUENCE</scope>
    <source>
        <strain evidence="2">Expedition CK06-06</strain>
    </source>
</reference>
<dbReference type="AlphaFoldDB" id="X1I016"/>
<keyword evidence="1" id="KW-0812">Transmembrane</keyword>
<feature type="transmembrane region" description="Helical" evidence="1">
    <location>
        <begin position="74"/>
        <end position="94"/>
    </location>
</feature>
<organism evidence="2">
    <name type="scientific">marine sediment metagenome</name>
    <dbReference type="NCBI Taxonomy" id="412755"/>
    <lineage>
        <taxon>unclassified sequences</taxon>
        <taxon>metagenomes</taxon>
        <taxon>ecological metagenomes</taxon>
    </lineage>
</organism>
<proteinExistence type="predicted"/>
<evidence type="ECO:0000313" key="2">
    <source>
        <dbReference type="EMBL" id="GAH50903.1"/>
    </source>
</evidence>
<accession>X1I016</accession>
<sequence length="104" mass="11767">MWIVIPRSSLHYQKHAIKGLLICVFCVVLAILPGLIIFGSDLNFDYQPTIKSAFLAISRGLNWLPNLYSNSVNIGWYYGAIIFSLTCVGIYLTIKERNKLMISL</sequence>
<dbReference type="EMBL" id="BARU01015345">
    <property type="protein sequence ID" value="GAH50903.1"/>
    <property type="molecule type" value="Genomic_DNA"/>
</dbReference>